<protein>
    <submittedName>
        <fullName evidence="1">Homocysteine S-methyltransferase 2-like</fullName>
    </submittedName>
</protein>
<gene>
    <name evidence="1" type="ORF">M6B38_414010</name>
</gene>
<sequence length="58" mass="7078">MARRWSFTYWRLLQDKSKDHQSHIQGFKQERCVTVCISKLIVSDAYHRMYSHITCLKF</sequence>
<proteinExistence type="predicted"/>
<dbReference type="EMBL" id="JANAVB010027999">
    <property type="protein sequence ID" value="KAJ6817012.1"/>
    <property type="molecule type" value="Genomic_DNA"/>
</dbReference>
<keyword evidence="2" id="KW-1185">Reference proteome</keyword>
<reference evidence="1" key="2">
    <citation type="submission" date="2023-04" db="EMBL/GenBank/DDBJ databases">
        <authorList>
            <person name="Bruccoleri R.E."/>
            <person name="Oakeley E.J."/>
            <person name="Faust A.-M."/>
            <person name="Dessus-Babus S."/>
            <person name="Altorfer M."/>
            <person name="Burckhardt D."/>
            <person name="Oertli M."/>
            <person name="Naumann U."/>
            <person name="Petersen F."/>
            <person name="Wong J."/>
        </authorList>
    </citation>
    <scope>NUCLEOTIDE SEQUENCE</scope>
    <source>
        <strain evidence="1">GSM-AAB239-AS_SAM_17_03QT</strain>
        <tissue evidence="1">Leaf</tissue>
    </source>
</reference>
<evidence type="ECO:0000313" key="2">
    <source>
        <dbReference type="Proteomes" id="UP001140949"/>
    </source>
</evidence>
<name>A0AAX6FKX4_IRIPA</name>
<dbReference type="Proteomes" id="UP001140949">
    <property type="component" value="Unassembled WGS sequence"/>
</dbReference>
<dbReference type="AlphaFoldDB" id="A0AAX6FKX4"/>
<organism evidence="1 2">
    <name type="scientific">Iris pallida</name>
    <name type="common">Sweet iris</name>
    <dbReference type="NCBI Taxonomy" id="29817"/>
    <lineage>
        <taxon>Eukaryota</taxon>
        <taxon>Viridiplantae</taxon>
        <taxon>Streptophyta</taxon>
        <taxon>Embryophyta</taxon>
        <taxon>Tracheophyta</taxon>
        <taxon>Spermatophyta</taxon>
        <taxon>Magnoliopsida</taxon>
        <taxon>Liliopsida</taxon>
        <taxon>Asparagales</taxon>
        <taxon>Iridaceae</taxon>
        <taxon>Iridoideae</taxon>
        <taxon>Irideae</taxon>
        <taxon>Iris</taxon>
    </lineage>
</organism>
<comment type="caution">
    <text evidence="1">The sequence shown here is derived from an EMBL/GenBank/DDBJ whole genome shotgun (WGS) entry which is preliminary data.</text>
</comment>
<reference evidence="1" key="1">
    <citation type="journal article" date="2023" name="GigaByte">
        <title>Genome assembly of the bearded iris, Iris pallida Lam.</title>
        <authorList>
            <person name="Bruccoleri R.E."/>
            <person name="Oakeley E.J."/>
            <person name="Faust A.M.E."/>
            <person name="Altorfer M."/>
            <person name="Dessus-Babus S."/>
            <person name="Burckhardt D."/>
            <person name="Oertli M."/>
            <person name="Naumann U."/>
            <person name="Petersen F."/>
            <person name="Wong J."/>
        </authorList>
    </citation>
    <scope>NUCLEOTIDE SEQUENCE</scope>
    <source>
        <strain evidence="1">GSM-AAB239-AS_SAM_17_03QT</strain>
    </source>
</reference>
<accession>A0AAX6FKX4</accession>
<evidence type="ECO:0000313" key="1">
    <source>
        <dbReference type="EMBL" id="KAJ6817012.1"/>
    </source>
</evidence>